<gene>
    <name evidence="1" type="ORF">METZ01_LOCUS515769</name>
</gene>
<organism evidence="1">
    <name type="scientific">marine metagenome</name>
    <dbReference type="NCBI Taxonomy" id="408172"/>
    <lineage>
        <taxon>unclassified sequences</taxon>
        <taxon>metagenomes</taxon>
        <taxon>ecological metagenomes</taxon>
    </lineage>
</organism>
<sequence length="79" mass="9147">MKEGSQYPRLASTQEGGLLMSWFEKIDSVNWSLNWSEFQNKKWSISKTISSSRAYFVNWADFPSIYHIGGDSIAAHWLE</sequence>
<accession>A0A383F3B5</accession>
<reference evidence="1" key="1">
    <citation type="submission" date="2018-05" db="EMBL/GenBank/DDBJ databases">
        <authorList>
            <person name="Lanie J.A."/>
            <person name="Ng W.-L."/>
            <person name="Kazmierczak K.M."/>
            <person name="Andrzejewski T.M."/>
            <person name="Davidsen T.M."/>
            <person name="Wayne K.J."/>
            <person name="Tettelin H."/>
            <person name="Glass J.I."/>
            <person name="Rusch D."/>
            <person name="Podicherti R."/>
            <person name="Tsui H.-C.T."/>
            <person name="Winkler M.E."/>
        </authorList>
    </citation>
    <scope>NUCLEOTIDE SEQUENCE</scope>
</reference>
<name>A0A383F3B5_9ZZZZ</name>
<protein>
    <submittedName>
        <fullName evidence="1">Uncharacterized protein</fullName>
    </submittedName>
</protein>
<evidence type="ECO:0000313" key="1">
    <source>
        <dbReference type="EMBL" id="SVE62915.1"/>
    </source>
</evidence>
<dbReference type="EMBL" id="UINC01230684">
    <property type="protein sequence ID" value="SVE62915.1"/>
    <property type="molecule type" value="Genomic_DNA"/>
</dbReference>
<dbReference type="AlphaFoldDB" id="A0A383F3B5"/>
<proteinExistence type="predicted"/>
<feature type="non-terminal residue" evidence="1">
    <location>
        <position position="79"/>
    </location>
</feature>